<dbReference type="CDD" id="cd23507">
    <property type="entry name" value="hydrophobin_I"/>
    <property type="match status" value="1"/>
</dbReference>
<name>A0A9P5X1G5_9AGAR</name>
<proteinExistence type="inferred from homology"/>
<reference evidence="8" key="1">
    <citation type="submission" date="2020-11" db="EMBL/GenBank/DDBJ databases">
        <authorList>
            <consortium name="DOE Joint Genome Institute"/>
            <person name="Ahrendt S."/>
            <person name="Riley R."/>
            <person name="Andreopoulos W."/>
            <person name="Labutti K."/>
            <person name="Pangilinan J."/>
            <person name="Ruiz-Duenas F.J."/>
            <person name="Barrasa J.M."/>
            <person name="Sanchez-Garcia M."/>
            <person name="Camarero S."/>
            <person name="Miyauchi S."/>
            <person name="Serrano A."/>
            <person name="Linde D."/>
            <person name="Babiker R."/>
            <person name="Drula E."/>
            <person name="Ayuso-Fernandez I."/>
            <person name="Pacheco R."/>
            <person name="Padilla G."/>
            <person name="Ferreira P."/>
            <person name="Barriuso J."/>
            <person name="Kellner H."/>
            <person name="Castanera R."/>
            <person name="Alfaro M."/>
            <person name="Ramirez L."/>
            <person name="Pisabarro A.G."/>
            <person name="Kuo A."/>
            <person name="Tritt A."/>
            <person name="Lipzen A."/>
            <person name="He G."/>
            <person name="Yan M."/>
            <person name="Ng V."/>
            <person name="Cullen D."/>
            <person name="Martin F."/>
            <person name="Rosso M.-N."/>
            <person name="Henrissat B."/>
            <person name="Hibbett D."/>
            <person name="Martinez A.T."/>
            <person name="Grigoriev I.V."/>
        </authorList>
    </citation>
    <scope>NUCLEOTIDE SEQUENCE</scope>
    <source>
        <strain evidence="8">MF-IS2</strain>
    </source>
</reference>
<keyword evidence="5 7" id="KW-0732">Signal</keyword>
<keyword evidence="9" id="KW-1185">Reference proteome</keyword>
<protein>
    <recommendedName>
        <fullName evidence="7">Hydrophobin</fullName>
    </recommendedName>
</protein>
<evidence type="ECO:0000256" key="6">
    <source>
        <dbReference type="ARBA" id="ARBA00023157"/>
    </source>
</evidence>
<keyword evidence="3 7" id="KW-0134">Cell wall</keyword>
<evidence type="ECO:0000256" key="3">
    <source>
        <dbReference type="ARBA" id="ARBA00022512"/>
    </source>
</evidence>
<evidence type="ECO:0000256" key="4">
    <source>
        <dbReference type="ARBA" id="ARBA00022525"/>
    </source>
</evidence>
<dbReference type="GO" id="GO:0009277">
    <property type="term" value="C:fungal-type cell wall"/>
    <property type="evidence" value="ECO:0007669"/>
    <property type="project" value="InterPro"/>
</dbReference>
<feature type="signal peptide" evidence="7">
    <location>
        <begin position="1"/>
        <end position="22"/>
    </location>
</feature>
<dbReference type="InterPro" id="IPR001338">
    <property type="entry name" value="Class_I_Hydrophobin"/>
</dbReference>
<dbReference type="GO" id="GO:0005199">
    <property type="term" value="F:structural constituent of cell wall"/>
    <property type="evidence" value="ECO:0007669"/>
    <property type="project" value="InterPro"/>
</dbReference>
<dbReference type="Pfam" id="PF01185">
    <property type="entry name" value="Hydrophobin"/>
    <property type="match status" value="1"/>
</dbReference>
<gene>
    <name evidence="8" type="ORF">P691DRAFT_779489</name>
</gene>
<evidence type="ECO:0000256" key="2">
    <source>
        <dbReference type="ARBA" id="ARBA00010446"/>
    </source>
</evidence>
<evidence type="ECO:0000256" key="5">
    <source>
        <dbReference type="ARBA" id="ARBA00022729"/>
    </source>
</evidence>
<comment type="subcellular location">
    <subcellularLocation>
        <location evidence="1 7">Secreted</location>
        <location evidence="1 7">Cell wall</location>
    </subcellularLocation>
</comment>
<sequence>MFTRVAAAFTFLFLVLPILATASTVPRTDTPPAGQCNTGTLQCCKSLQSADATPVTLLADLLGIVIEPITGQVGLTCSPLSIIGVGGNSCTAQPACCTGNSFHGVLVLGCTPINANL</sequence>
<evidence type="ECO:0000256" key="1">
    <source>
        <dbReference type="ARBA" id="ARBA00004191"/>
    </source>
</evidence>
<evidence type="ECO:0000256" key="7">
    <source>
        <dbReference type="RuleBase" id="RU365009"/>
    </source>
</evidence>
<comment type="similarity">
    <text evidence="2 7">Belongs to the fungal hydrophobin family.</text>
</comment>
<dbReference type="Proteomes" id="UP000807342">
    <property type="component" value="Unassembled WGS sequence"/>
</dbReference>
<evidence type="ECO:0000313" key="9">
    <source>
        <dbReference type="Proteomes" id="UP000807342"/>
    </source>
</evidence>
<accession>A0A9P5X1G5</accession>
<comment type="caution">
    <text evidence="8">The sequence shown here is derived from an EMBL/GenBank/DDBJ whole genome shotgun (WGS) entry which is preliminary data.</text>
</comment>
<dbReference type="AlphaFoldDB" id="A0A9P5X1G5"/>
<keyword evidence="4 7" id="KW-0964">Secreted</keyword>
<keyword evidence="6 7" id="KW-1015">Disulfide bond</keyword>
<feature type="chain" id="PRO_5040543217" description="Hydrophobin" evidence="7">
    <location>
        <begin position="23"/>
        <end position="117"/>
    </location>
</feature>
<dbReference type="EMBL" id="MU151671">
    <property type="protein sequence ID" value="KAF9442260.1"/>
    <property type="molecule type" value="Genomic_DNA"/>
</dbReference>
<dbReference type="OrthoDB" id="4225815at2759"/>
<dbReference type="SMART" id="SM00075">
    <property type="entry name" value="HYDRO"/>
    <property type="match status" value="1"/>
</dbReference>
<dbReference type="PROSITE" id="PS00956">
    <property type="entry name" value="HYDROPHOBIN"/>
    <property type="match status" value="1"/>
</dbReference>
<evidence type="ECO:0000313" key="8">
    <source>
        <dbReference type="EMBL" id="KAF9442260.1"/>
    </source>
</evidence>
<dbReference type="InterPro" id="IPR019778">
    <property type="entry name" value="Class_I_Hydrophobin_CS"/>
</dbReference>
<organism evidence="8 9">
    <name type="scientific">Macrolepiota fuliginosa MF-IS2</name>
    <dbReference type="NCBI Taxonomy" id="1400762"/>
    <lineage>
        <taxon>Eukaryota</taxon>
        <taxon>Fungi</taxon>
        <taxon>Dikarya</taxon>
        <taxon>Basidiomycota</taxon>
        <taxon>Agaricomycotina</taxon>
        <taxon>Agaricomycetes</taxon>
        <taxon>Agaricomycetidae</taxon>
        <taxon>Agaricales</taxon>
        <taxon>Agaricineae</taxon>
        <taxon>Agaricaceae</taxon>
        <taxon>Macrolepiota</taxon>
    </lineage>
</organism>